<evidence type="ECO:0000259" key="9">
    <source>
        <dbReference type="Pfam" id="PF01648"/>
    </source>
</evidence>
<evidence type="ECO:0000256" key="6">
    <source>
        <dbReference type="ARBA" id="ARBA00023098"/>
    </source>
</evidence>
<accession>A0ABY1JBB9</accession>
<dbReference type="RefSeq" id="WP_074199106.1">
    <property type="nucleotide sequence ID" value="NZ_FSQZ01000001.1"/>
</dbReference>
<comment type="similarity">
    <text evidence="8">Belongs to the P-Pant transferase superfamily. AcpS family.</text>
</comment>
<proteinExistence type="inferred from homology"/>
<evidence type="ECO:0000256" key="7">
    <source>
        <dbReference type="ARBA" id="ARBA00023160"/>
    </source>
</evidence>
<dbReference type="InterPro" id="IPR002582">
    <property type="entry name" value="ACPS"/>
</dbReference>
<keyword evidence="1 8" id="KW-0444">Lipid biosynthesis</keyword>
<comment type="catalytic activity">
    <reaction evidence="8">
        <text>apo-[ACP] + CoA = holo-[ACP] + adenosine 3',5'-bisphosphate + H(+)</text>
        <dbReference type="Rhea" id="RHEA:12068"/>
        <dbReference type="Rhea" id="RHEA-COMP:9685"/>
        <dbReference type="Rhea" id="RHEA-COMP:9690"/>
        <dbReference type="ChEBI" id="CHEBI:15378"/>
        <dbReference type="ChEBI" id="CHEBI:29999"/>
        <dbReference type="ChEBI" id="CHEBI:57287"/>
        <dbReference type="ChEBI" id="CHEBI:58343"/>
        <dbReference type="ChEBI" id="CHEBI:64479"/>
        <dbReference type="EC" id="2.7.8.7"/>
    </reaction>
</comment>
<dbReference type="HAMAP" id="MF_00101">
    <property type="entry name" value="AcpS"/>
    <property type="match status" value="1"/>
</dbReference>
<dbReference type="InterPro" id="IPR008278">
    <property type="entry name" value="4-PPantetheinyl_Trfase_dom"/>
</dbReference>
<dbReference type="Gene3D" id="3.90.470.20">
    <property type="entry name" value="4'-phosphopantetheinyl transferase domain"/>
    <property type="match status" value="1"/>
</dbReference>
<dbReference type="Pfam" id="PF01648">
    <property type="entry name" value="ACPS"/>
    <property type="match status" value="1"/>
</dbReference>
<dbReference type="NCBIfam" id="TIGR00556">
    <property type="entry name" value="pantethn_trn"/>
    <property type="match status" value="1"/>
</dbReference>
<feature type="binding site" evidence="8">
    <location>
        <position position="8"/>
    </location>
    <ligand>
        <name>Mg(2+)</name>
        <dbReference type="ChEBI" id="CHEBI:18420"/>
    </ligand>
</feature>
<keyword evidence="6 8" id="KW-0443">Lipid metabolism</keyword>
<keyword evidence="5 8" id="KW-0460">Magnesium</keyword>
<keyword evidence="2 8" id="KW-0808">Transferase</keyword>
<keyword evidence="7 8" id="KW-0275">Fatty acid biosynthesis</keyword>
<evidence type="ECO:0000313" key="10">
    <source>
        <dbReference type="EMBL" id="SIN63403.1"/>
    </source>
</evidence>
<evidence type="ECO:0000256" key="8">
    <source>
        <dbReference type="HAMAP-Rule" id="MF_00101"/>
    </source>
</evidence>
<dbReference type="Proteomes" id="UP000185093">
    <property type="component" value="Unassembled WGS sequence"/>
</dbReference>
<evidence type="ECO:0000256" key="3">
    <source>
        <dbReference type="ARBA" id="ARBA00022723"/>
    </source>
</evidence>
<gene>
    <name evidence="8" type="primary">acpS</name>
    <name evidence="10" type="ORF">SAMN05444368_0389</name>
</gene>
<keyword evidence="8" id="KW-0963">Cytoplasm</keyword>
<dbReference type="InterPro" id="IPR037143">
    <property type="entry name" value="4-PPantetheinyl_Trfase_dom_sf"/>
</dbReference>
<evidence type="ECO:0000256" key="1">
    <source>
        <dbReference type="ARBA" id="ARBA00022516"/>
    </source>
</evidence>
<evidence type="ECO:0000256" key="4">
    <source>
        <dbReference type="ARBA" id="ARBA00022832"/>
    </source>
</evidence>
<keyword evidence="11" id="KW-1185">Reference proteome</keyword>
<sequence length="122" mass="13757">MIKGTGVDLCSIPRMKLHIRSEKFLKRVFSEEEISFALSKACPEQHFAGYYAAREALAKALTLGLWDMGLKNAWVVHGKMGEPQFSFNDILIKILAERGISKAWLSISHERDMAIAFVMLEA</sequence>
<feature type="domain" description="4'-phosphopantetheinyl transferase" evidence="9">
    <location>
        <begin position="5"/>
        <end position="102"/>
    </location>
</feature>
<dbReference type="SUPFAM" id="SSF56214">
    <property type="entry name" value="4'-phosphopantetheinyl transferase"/>
    <property type="match status" value="1"/>
</dbReference>
<organism evidence="10 11">
    <name type="scientific">Acetomicrobium flavidum</name>
    <dbReference type="NCBI Taxonomy" id="49896"/>
    <lineage>
        <taxon>Bacteria</taxon>
        <taxon>Thermotogati</taxon>
        <taxon>Synergistota</taxon>
        <taxon>Synergistia</taxon>
        <taxon>Synergistales</taxon>
        <taxon>Acetomicrobiaceae</taxon>
        <taxon>Acetomicrobium</taxon>
    </lineage>
</organism>
<comment type="caution">
    <text evidence="10">The sequence shown here is derived from an EMBL/GenBank/DDBJ whole genome shotgun (WGS) entry which is preliminary data.</text>
</comment>
<evidence type="ECO:0000313" key="11">
    <source>
        <dbReference type="Proteomes" id="UP000185093"/>
    </source>
</evidence>
<evidence type="ECO:0000256" key="5">
    <source>
        <dbReference type="ARBA" id="ARBA00022842"/>
    </source>
</evidence>
<comment type="cofactor">
    <cofactor evidence="8">
        <name>Mg(2+)</name>
        <dbReference type="ChEBI" id="CHEBI:18420"/>
    </cofactor>
</comment>
<evidence type="ECO:0000256" key="2">
    <source>
        <dbReference type="ARBA" id="ARBA00022679"/>
    </source>
</evidence>
<keyword evidence="3 8" id="KW-0479">Metal-binding</keyword>
<dbReference type="EMBL" id="FSQZ01000001">
    <property type="protein sequence ID" value="SIN63403.1"/>
    <property type="molecule type" value="Genomic_DNA"/>
</dbReference>
<comment type="function">
    <text evidence="8">Transfers the 4'-phosphopantetheine moiety from coenzyme A to a Ser of acyl-carrier-protein.</text>
</comment>
<dbReference type="EC" id="2.7.8.7" evidence="8"/>
<reference evidence="10 11" key="1">
    <citation type="submission" date="2016-11" db="EMBL/GenBank/DDBJ databases">
        <authorList>
            <person name="Varghese N."/>
            <person name="Submissions S."/>
        </authorList>
    </citation>
    <scope>NUCLEOTIDE SEQUENCE [LARGE SCALE GENOMIC DNA]</scope>
    <source>
        <strain evidence="10 11">DSM 20664</strain>
    </source>
</reference>
<dbReference type="InterPro" id="IPR004568">
    <property type="entry name" value="Ppantetheine-prot_Trfase_dom"/>
</dbReference>
<name>A0ABY1JBB9_9BACT</name>
<feature type="binding site" evidence="8">
    <location>
        <position position="55"/>
    </location>
    <ligand>
        <name>Mg(2+)</name>
        <dbReference type="ChEBI" id="CHEBI:18420"/>
    </ligand>
</feature>
<keyword evidence="4 8" id="KW-0276">Fatty acid metabolism</keyword>
<protein>
    <recommendedName>
        <fullName evidence="8">Holo-[acyl-carrier-protein] synthase</fullName>
        <shortName evidence="8">Holo-ACP synthase</shortName>
        <ecNumber evidence="8">2.7.8.7</ecNumber>
    </recommendedName>
    <alternativeName>
        <fullName evidence="8">4'-phosphopantetheinyl transferase AcpS</fullName>
    </alternativeName>
</protein>
<comment type="subcellular location">
    <subcellularLocation>
        <location evidence="8">Cytoplasm</location>
    </subcellularLocation>
</comment>